<feature type="binding site" evidence="8">
    <location>
        <position position="435"/>
    </location>
    <ligand>
        <name>Na(+)</name>
        <dbReference type="ChEBI" id="CHEBI:29101"/>
        <label>1</label>
    </ligand>
</feature>
<gene>
    <name evidence="13" type="primary">Slc6a13</name>
    <name evidence="13" type="ORF">g.19143</name>
</gene>
<feature type="transmembrane region" description="Helical" evidence="12">
    <location>
        <begin position="72"/>
        <end position="90"/>
    </location>
</feature>
<feature type="binding site" evidence="8">
    <location>
        <position position="80"/>
    </location>
    <ligand>
        <name>Na(+)</name>
        <dbReference type="ChEBI" id="CHEBI:29101"/>
        <label>1</label>
    </ligand>
</feature>
<dbReference type="PROSITE" id="PS00754">
    <property type="entry name" value="NA_NEUROTRAN_SYMP_2"/>
    <property type="match status" value="1"/>
</dbReference>
<keyword evidence="9" id="KW-1015">Disulfide bond</keyword>
<evidence type="ECO:0000256" key="10">
    <source>
        <dbReference type="RuleBase" id="RU003732"/>
    </source>
</evidence>
<evidence type="ECO:0000256" key="12">
    <source>
        <dbReference type="SAM" id="Phobius"/>
    </source>
</evidence>
<dbReference type="GO" id="GO:0005886">
    <property type="term" value="C:plasma membrane"/>
    <property type="evidence" value="ECO:0007669"/>
    <property type="project" value="TreeGrafter"/>
</dbReference>
<feature type="compositionally biased region" description="Gly residues" evidence="11">
    <location>
        <begin position="40"/>
        <end position="52"/>
    </location>
</feature>
<dbReference type="SUPFAM" id="SSF161070">
    <property type="entry name" value="SNF-like"/>
    <property type="match status" value="1"/>
</dbReference>
<feature type="disulfide bond" evidence="9">
    <location>
        <begin position="184"/>
        <end position="193"/>
    </location>
</feature>
<accession>A0A6G1SJ19</accession>
<keyword evidence="3 10" id="KW-0813">Transport</keyword>
<sequence length="630" mass="70016">MAKKEKPLTESQFQNGHTIKYIDDADSVANRDSLLEAGVASGGTVGSPPGAGGDKKAKKYRPREQWRSKTEFVLSCIAFAVGLGNVWRFPYLCYKNGGGAFMVPYIICVATAGIPILILEAGIGQYWQTGGLTVWNNLCPISKGVGYGSVVALFLLNIYYIIILAWALLYLVFSFSSPLPWSSCGNYWNSAQCATISRSNDTARQMANYLSQSPTFNASLSSRRSDSTVEFWEHRILQMTDGIENVGGVQWELAACLAVVWVICFFCIWKGIKSTGRSAYIIALLPYISLTILLIRGITLPGYMKGLEFYLRPNFSKITDFNVWADAGTQIFFSYALALGCLTALGSYNPFKNDFYKQLVFVATLDSSTSVFAGFAIFSVLGFMAEQKGVEVSQVAEKGPGLAFIVYPQAVAQMPWAPFWSVQFFLMILLLGVGSQFVSVEGFITAVVDLFPGYLRVGKRREWFIGATCFISFLLGLTMVTRNGIYVFQLFDYYAASGMCLLFLCFCECAVVSWIYGVDKFMDNCKEMIGYRPAYWFKLCWKYLSPLLTGSILLMLLIDFKPLRYNDYYEYPGWATAVGWIMAMSSILQVPAYAIYAYMTTPGTPAERWRILTTPTASPVTTASNLPLTG</sequence>
<dbReference type="Pfam" id="PF00209">
    <property type="entry name" value="SNF"/>
    <property type="match status" value="1"/>
</dbReference>
<feature type="transmembrane region" description="Helical" evidence="12">
    <location>
        <begin position="144"/>
        <end position="173"/>
    </location>
</feature>
<evidence type="ECO:0000256" key="1">
    <source>
        <dbReference type="ARBA" id="ARBA00004141"/>
    </source>
</evidence>
<dbReference type="CDD" id="cd11496">
    <property type="entry name" value="SLC6sbd-TauT-like"/>
    <property type="match status" value="1"/>
</dbReference>
<dbReference type="PANTHER" id="PTHR11616">
    <property type="entry name" value="SODIUM/CHLORIDE DEPENDENT TRANSPORTER"/>
    <property type="match status" value="1"/>
</dbReference>
<feature type="transmembrane region" description="Helical" evidence="12">
    <location>
        <begin position="359"/>
        <end position="385"/>
    </location>
</feature>
<dbReference type="PROSITE" id="PS50267">
    <property type="entry name" value="NA_NEUROTRAN_SYMP_3"/>
    <property type="match status" value="1"/>
</dbReference>
<keyword evidence="4 10" id="KW-0812">Transmembrane</keyword>
<keyword evidence="7 12" id="KW-0472">Membrane</keyword>
<keyword evidence="8" id="KW-0915">Sodium</keyword>
<dbReference type="GO" id="GO:0005332">
    <property type="term" value="F:gamma-aminobutyric acid:sodium:chloride symporter activity"/>
    <property type="evidence" value="ECO:0007669"/>
    <property type="project" value="TreeGrafter"/>
</dbReference>
<reference evidence="13" key="1">
    <citation type="submission" date="2018-10" db="EMBL/GenBank/DDBJ databases">
        <title>Transcriptome assembly of Aceria tosichella (Wheat curl mite) Type 2.</title>
        <authorList>
            <person name="Scully E.D."/>
            <person name="Geib S.M."/>
            <person name="Palmer N.A."/>
            <person name="Gupta A.K."/>
            <person name="Sarath G."/>
            <person name="Tatineni S."/>
        </authorList>
    </citation>
    <scope>NUCLEOTIDE SEQUENCE</scope>
    <source>
        <strain evidence="13">LincolnNE</strain>
    </source>
</reference>
<keyword evidence="8" id="KW-0479">Metal-binding</keyword>
<dbReference type="EMBL" id="GGYP01005743">
    <property type="protein sequence ID" value="MDE50514.1"/>
    <property type="molecule type" value="Transcribed_RNA"/>
</dbReference>
<proteinExistence type="inferred from homology"/>
<feature type="transmembrane region" description="Helical" evidence="12">
    <location>
        <begin position="102"/>
        <end position="123"/>
    </location>
</feature>
<feature type="region of interest" description="Disordered" evidence="11">
    <location>
        <begin position="39"/>
        <end position="62"/>
    </location>
</feature>
<protein>
    <recommendedName>
        <fullName evidence="10">Transporter</fullName>
    </recommendedName>
</protein>
<feature type="transmembrane region" description="Helical" evidence="12">
    <location>
        <begin position="539"/>
        <end position="558"/>
    </location>
</feature>
<feature type="transmembrane region" description="Helical" evidence="12">
    <location>
        <begin position="249"/>
        <end position="269"/>
    </location>
</feature>
<feature type="binding site" evidence="8">
    <location>
        <position position="334"/>
    </location>
    <ligand>
        <name>Na(+)</name>
        <dbReference type="ChEBI" id="CHEBI:29101"/>
        <label>1</label>
    </ligand>
</feature>
<feature type="transmembrane region" description="Helical" evidence="12">
    <location>
        <begin position="578"/>
        <end position="599"/>
    </location>
</feature>
<evidence type="ECO:0000256" key="7">
    <source>
        <dbReference type="ARBA" id="ARBA00023136"/>
    </source>
</evidence>
<evidence type="ECO:0000256" key="9">
    <source>
        <dbReference type="PIRSR" id="PIRSR600175-2"/>
    </source>
</evidence>
<organism evidence="13">
    <name type="scientific">Aceria tosichella</name>
    <name type="common">wheat curl mite</name>
    <dbReference type="NCBI Taxonomy" id="561515"/>
    <lineage>
        <taxon>Eukaryota</taxon>
        <taxon>Metazoa</taxon>
        <taxon>Ecdysozoa</taxon>
        <taxon>Arthropoda</taxon>
        <taxon>Chelicerata</taxon>
        <taxon>Arachnida</taxon>
        <taxon>Acari</taxon>
        <taxon>Acariformes</taxon>
        <taxon>Trombidiformes</taxon>
        <taxon>Prostigmata</taxon>
        <taxon>Eupodina</taxon>
        <taxon>Eriophyoidea</taxon>
        <taxon>Eriophyidae</taxon>
        <taxon>Eriophyinae</taxon>
        <taxon>Aceriini</taxon>
        <taxon>Aceria</taxon>
    </lineage>
</organism>
<evidence type="ECO:0000256" key="2">
    <source>
        <dbReference type="ARBA" id="ARBA00006459"/>
    </source>
</evidence>
<feature type="binding site" evidence="8">
    <location>
        <position position="81"/>
    </location>
    <ligand>
        <name>Na(+)</name>
        <dbReference type="ChEBI" id="CHEBI:29101"/>
        <label>1</label>
    </ligand>
</feature>
<feature type="transmembrane region" description="Helical" evidence="12">
    <location>
        <begin position="463"/>
        <end position="481"/>
    </location>
</feature>
<evidence type="ECO:0000256" key="5">
    <source>
        <dbReference type="ARBA" id="ARBA00022847"/>
    </source>
</evidence>
<dbReference type="PRINTS" id="PR00176">
    <property type="entry name" value="NANEUSMPORT"/>
</dbReference>
<keyword evidence="5 10" id="KW-0769">Symport</keyword>
<comment type="subcellular location">
    <subcellularLocation>
        <location evidence="1">Membrane</location>
        <topology evidence="1">Multi-pass membrane protein</topology>
    </subcellularLocation>
</comment>
<evidence type="ECO:0000256" key="4">
    <source>
        <dbReference type="ARBA" id="ARBA00022692"/>
    </source>
</evidence>
<evidence type="ECO:0000313" key="13">
    <source>
        <dbReference type="EMBL" id="MDE50514.1"/>
    </source>
</evidence>
<evidence type="ECO:0000256" key="6">
    <source>
        <dbReference type="ARBA" id="ARBA00022989"/>
    </source>
</evidence>
<comment type="similarity">
    <text evidence="2 10">Belongs to the sodium:neurotransmitter symporter (SNF) (TC 2.A.22) family.</text>
</comment>
<dbReference type="PANTHER" id="PTHR11616:SF325">
    <property type="entry name" value="TRANSPORTER"/>
    <property type="match status" value="1"/>
</dbReference>
<dbReference type="InterPro" id="IPR000175">
    <property type="entry name" value="Na/ntran_symport"/>
</dbReference>
<feature type="transmembrane region" description="Helical" evidence="12">
    <location>
        <begin position="493"/>
        <end position="518"/>
    </location>
</feature>
<feature type="binding site" evidence="8">
    <location>
        <position position="431"/>
    </location>
    <ligand>
        <name>Na(+)</name>
        <dbReference type="ChEBI" id="CHEBI:29101"/>
        <label>1</label>
    </ligand>
</feature>
<feature type="transmembrane region" description="Helical" evidence="12">
    <location>
        <begin position="424"/>
        <end position="451"/>
    </location>
</feature>
<feature type="transmembrane region" description="Helical" evidence="12">
    <location>
        <begin position="323"/>
        <end position="347"/>
    </location>
</feature>
<keyword evidence="6 12" id="KW-1133">Transmembrane helix</keyword>
<feature type="binding site" evidence="8">
    <location>
        <position position="85"/>
    </location>
    <ligand>
        <name>Na(+)</name>
        <dbReference type="ChEBI" id="CHEBI:29101"/>
        <label>1</label>
    </ligand>
</feature>
<dbReference type="AlphaFoldDB" id="A0A6G1SJ19"/>
<dbReference type="InterPro" id="IPR037272">
    <property type="entry name" value="SNS_sf"/>
</dbReference>
<dbReference type="GO" id="GO:0046872">
    <property type="term" value="F:metal ion binding"/>
    <property type="evidence" value="ECO:0007669"/>
    <property type="project" value="UniProtKB-KW"/>
</dbReference>
<evidence type="ECO:0000256" key="8">
    <source>
        <dbReference type="PIRSR" id="PIRSR600175-1"/>
    </source>
</evidence>
<feature type="transmembrane region" description="Helical" evidence="12">
    <location>
        <begin position="281"/>
        <end position="303"/>
    </location>
</feature>
<name>A0A6G1SJ19_9ACAR</name>
<dbReference type="PROSITE" id="PS00610">
    <property type="entry name" value="NA_NEUROTRAN_SYMP_1"/>
    <property type="match status" value="1"/>
</dbReference>
<evidence type="ECO:0000256" key="11">
    <source>
        <dbReference type="SAM" id="MobiDB-lite"/>
    </source>
</evidence>
<evidence type="ECO:0000256" key="3">
    <source>
        <dbReference type="ARBA" id="ARBA00022448"/>
    </source>
</evidence>